<dbReference type="InterPro" id="IPR025263">
    <property type="entry name" value="YhdP_central"/>
</dbReference>
<proteinExistence type="predicted"/>
<feature type="domain" description="YhdP central" evidence="3">
    <location>
        <begin position="101"/>
        <end position="1359"/>
    </location>
</feature>
<accession>A0A080MG20</accession>
<dbReference type="Proteomes" id="UP000021315">
    <property type="component" value="Unassembled WGS sequence"/>
</dbReference>
<dbReference type="NCBIfam" id="TIGR02099">
    <property type="entry name" value="YhdP family protein"/>
    <property type="match status" value="1"/>
</dbReference>
<dbReference type="STRING" id="1453999.AW06_002721"/>
<dbReference type="PANTHER" id="PTHR38690">
    <property type="entry name" value="PROTEASE-RELATED"/>
    <property type="match status" value="1"/>
</dbReference>
<evidence type="ECO:0000313" key="5">
    <source>
        <dbReference type="Proteomes" id="UP000021315"/>
    </source>
</evidence>
<feature type="region of interest" description="Disordered" evidence="1">
    <location>
        <begin position="1360"/>
        <end position="1385"/>
    </location>
</feature>
<sequence length="1385" mass="150811">MTFQRLPGPNARLTLLDEGSYSLVDTVGFPILLIRGRQSRYNHGLSDQILRYSSDAYRLLAKVSLRRPPLMRQDELRPAVYHRLHRLLPVISHPAARWLGRIAVRAFWLLYFAFVLLVLALRYLILPNIESYRPEIERQVSQVLGLSVGIGRIEARWQGINPDLILSDVRIADAQGQPALTFTRVESILSWSSLPRWQLRLRLLRITEPTLHLRRDRDGNLFVAGIAVGKPDKDSGIADWVLVQKRIRINGATVVWEDAQRNAPPLILEDVNLALDNDGRRHRFGLTALPTAELASRIDLRGDFHGRDSTRMASWKGQLFAQIDYADLAVWRTWIDYPLALPYGRGAVRAWAGFADGSLQELTADLSLNKVNLRLGKDLPALELEHMSGRLGARFSATGASVDGRRIELVTRAVEGDAPVPAISIEPTDFHVDWQRPATAGSVPRGHATASTLELDALAALAAYLPLGAGSRQLLNDFAPRGRISELRAGWQGDAENLQAYSLTGRFDGLALKPGGRFPGVTGLSGSLEASEQGGTVQLRSQQVNIALPDIFPESSIALDTLNAQARWKIGKGQVEVELARAEFAGPDAAGIAQGSYFNSGEGPGSIDLTATLSRADARAVWRYLPAAINVDARHWLRDALKAGAASEAKLILKGDLAKFPFLDRKQGQFLVTVKAQGVTLDYGTGWPLISGIDADLRFEGTGMVVMARRGTILGARLTETHAEIPDFDAPVSTLRVRGRADGETSEFLKFIKLSPVAGQIDHFTDQMSAIGKGHLDIALEIPLAEARLGESRIAGTYTLLANEVNVDPALPPLQQVKGSLQFSETSLRVPEINAQLFGGQVRISGGLQDGKVLVMAEGTLAVNDLRRRAEWPLLDKLSGSTAYRAELRVRKRDIELMLDSNLVGVASTLPAPLGKSAGDALALHFEMAPQPATNMRAAEPIRREQLRATIGNVFNMQLIRRKQGDETFPERAAIMVGRPLAVLPERGFNIGISVPSLDVGYWQALLQRGGDEEGTGSGLPVSVDLKADEVILLGSSYTRVSMGVSGATSQWRGAVQSDQAVGNFVWDGSGSGKLKAQFKKWRRPEKVSKDAEPGEALKKLPALDIVVDDFTVGKHRFGRLDMQAHNDGGIWRLDKIELLNPHARLSGSGQWQISAANRTQLDFTLESSDVGKLLDRLGYAGAVRAGNATMKGKIGWNGEPDRLDYATLSGDMELDASKGQFLKLDPGAGKLLGLISLQGLPRRLSFDFGDVFSEGFAFDSIHGKMTVNSGLMHTQRLQIDGPAAHVVMRGDADLKNETQHLRVTVQPELGSSAALGVAVINPLAGIATLLADKILQGPLNKVFAFEYLVTGKWDDPKVERISRSGAPTPPADLPIPANPDRSPQ</sequence>
<dbReference type="InterPro" id="IPR011836">
    <property type="entry name" value="YhdP"/>
</dbReference>
<keyword evidence="5" id="KW-1185">Reference proteome</keyword>
<gene>
    <name evidence="4" type="ORF">AW06_002721</name>
</gene>
<name>A0A080MG20_9PROT</name>
<evidence type="ECO:0000256" key="1">
    <source>
        <dbReference type="SAM" id="MobiDB-lite"/>
    </source>
</evidence>
<keyword evidence="2" id="KW-0472">Membrane</keyword>
<keyword evidence="2" id="KW-0812">Transmembrane</keyword>
<feature type="compositionally biased region" description="Pro residues" evidence="1">
    <location>
        <begin position="1368"/>
        <end position="1378"/>
    </location>
</feature>
<dbReference type="Pfam" id="PF13116">
    <property type="entry name" value="YhdP"/>
    <property type="match status" value="1"/>
</dbReference>
<protein>
    <recommendedName>
        <fullName evidence="3">YhdP central domain-containing protein</fullName>
    </recommendedName>
</protein>
<comment type="caution">
    <text evidence="4">The sequence shown here is derived from an EMBL/GenBank/DDBJ whole genome shotgun (WGS) entry which is preliminary data.</text>
</comment>
<keyword evidence="2" id="KW-1133">Transmembrane helix</keyword>
<dbReference type="EMBL" id="JDST02000060">
    <property type="protein sequence ID" value="KFB76199.1"/>
    <property type="molecule type" value="Genomic_DNA"/>
</dbReference>
<feature type="transmembrane region" description="Helical" evidence="2">
    <location>
        <begin position="106"/>
        <end position="125"/>
    </location>
</feature>
<evidence type="ECO:0000313" key="4">
    <source>
        <dbReference type="EMBL" id="KFB76199.1"/>
    </source>
</evidence>
<reference evidence="4" key="1">
    <citation type="submission" date="2014-02" db="EMBL/GenBank/DDBJ databases">
        <title>Expanding our view of genomic diversity in Candidatus Accumulibacter clades.</title>
        <authorList>
            <person name="Skennerton C.T."/>
            <person name="Barr J.J."/>
            <person name="Slater F.R."/>
            <person name="Bond P.L."/>
            <person name="Tyson G.W."/>
        </authorList>
    </citation>
    <scope>NUCLEOTIDE SEQUENCE [LARGE SCALE GENOMIC DNA]</scope>
</reference>
<evidence type="ECO:0000259" key="3">
    <source>
        <dbReference type="Pfam" id="PF13116"/>
    </source>
</evidence>
<organism evidence="4 5">
    <name type="scientific">Candidatus Accumulibacter cognatus</name>
    <dbReference type="NCBI Taxonomy" id="2954383"/>
    <lineage>
        <taxon>Bacteria</taxon>
        <taxon>Pseudomonadati</taxon>
        <taxon>Pseudomonadota</taxon>
        <taxon>Betaproteobacteria</taxon>
        <taxon>Candidatus Accumulibacter</taxon>
    </lineage>
</organism>
<dbReference type="PANTHER" id="PTHR38690:SF1">
    <property type="entry name" value="PROTEASE"/>
    <property type="match status" value="1"/>
</dbReference>
<evidence type="ECO:0000256" key="2">
    <source>
        <dbReference type="SAM" id="Phobius"/>
    </source>
</evidence>